<reference evidence="4 5" key="1">
    <citation type="submission" date="2019-07" db="EMBL/GenBank/DDBJ databases">
        <title>Microlunatus dokdonensis sp. nov. isolated from the rhizospheric soil of the wild plant Elymus tsukushiensis.</title>
        <authorList>
            <person name="Ghim S.-Y."/>
            <person name="Hwang Y.-J."/>
            <person name="Son J.-S."/>
            <person name="Shin J.-H."/>
        </authorList>
    </citation>
    <scope>NUCLEOTIDE SEQUENCE [LARGE SCALE GENOMIC DNA]</scope>
    <source>
        <strain evidence="4 5">KUDC0627</strain>
    </source>
</reference>
<keyword evidence="2" id="KW-0378">Hydrolase</keyword>
<protein>
    <submittedName>
        <fullName evidence="4">NUDIX domain-containing protein</fullName>
    </submittedName>
</protein>
<evidence type="ECO:0000256" key="2">
    <source>
        <dbReference type="ARBA" id="ARBA00022801"/>
    </source>
</evidence>
<proteinExistence type="predicted"/>
<feature type="domain" description="Nudix hydrolase" evidence="3">
    <location>
        <begin position="5"/>
        <end position="144"/>
    </location>
</feature>
<accession>A0A516Q4Z8</accession>
<dbReference type="GO" id="GO:0016787">
    <property type="term" value="F:hydrolase activity"/>
    <property type="evidence" value="ECO:0007669"/>
    <property type="project" value="UniProtKB-KW"/>
</dbReference>
<comment type="cofactor">
    <cofactor evidence="1">
        <name>Mg(2+)</name>
        <dbReference type="ChEBI" id="CHEBI:18420"/>
    </cofactor>
</comment>
<gene>
    <name evidence="4" type="ORF">FOE78_00900</name>
</gene>
<dbReference type="CDD" id="cd04683">
    <property type="entry name" value="NUDIX_Hydrolase"/>
    <property type="match status" value="1"/>
</dbReference>
<evidence type="ECO:0000313" key="5">
    <source>
        <dbReference type="Proteomes" id="UP000319263"/>
    </source>
</evidence>
<dbReference type="Gene3D" id="3.90.79.10">
    <property type="entry name" value="Nucleoside Triphosphate Pyrophosphohydrolase"/>
    <property type="match status" value="1"/>
</dbReference>
<dbReference type="EMBL" id="CP041692">
    <property type="protein sequence ID" value="QDP98494.1"/>
    <property type="molecule type" value="Genomic_DNA"/>
</dbReference>
<dbReference type="Proteomes" id="UP000319263">
    <property type="component" value="Chromosome"/>
</dbReference>
<organism evidence="4 5">
    <name type="scientific">Microlunatus elymi</name>
    <dbReference type="NCBI Taxonomy" id="2596828"/>
    <lineage>
        <taxon>Bacteria</taxon>
        <taxon>Bacillati</taxon>
        <taxon>Actinomycetota</taxon>
        <taxon>Actinomycetes</taxon>
        <taxon>Propionibacteriales</taxon>
        <taxon>Propionibacteriaceae</taxon>
        <taxon>Microlunatus</taxon>
    </lineage>
</organism>
<dbReference type="AlphaFoldDB" id="A0A516Q4Z8"/>
<sequence length="160" mass="18412">MKDRFRVVPAAYLILRRDDHVLLQQRSNTGYRDGYWAAGAAGHVEQGESVWRAACREAFEELGVEVEESNLEPLTTLHRTSRDADRRHSDLDERVDFFFTTQHWKGKPRTMEPEKSSGLDWFALDELPEPVVPHELQVLMALRAEFHGSGEIPAIMTHGW</sequence>
<dbReference type="InterPro" id="IPR020084">
    <property type="entry name" value="NUDIX_hydrolase_CS"/>
</dbReference>
<dbReference type="PANTHER" id="PTHR43046">
    <property type="entry name" value="GDP-MANNOSE MANNOSYL HYDROLASE"/>
    <property type="match status" value="1"/>
</dbReference>
<dbReference type="OrthoDB" id="21342at2"/>
<dbReference type="InterPro" id="IPR000086">
    <property type="entry name" value="NUDIX_hydrolase_dom"/>
</dbReference>
<dbReference type="Pfam" id="PF00293">
    <property type="entry name" value="NUDIX"/>
    <property type="match status" value="1"/>
</dbReference>
<dbReference type="InterPro" id="IPR015797">
    <property type="entry name" value="NUDIX_hydrolase-like_dom_sf"/>
</dbReference>
<dbReference type="KEGG" id="mik:FOE78_00900"/>
<evidence type="ECO:0000256" key="1">
    <source>
        <dbReference type="ARBA" id="ARBA00001946"/>
    </source>
</evidence>
<evidence type="ECO:0000313" key="4">
    <source>
        <dbReference type="EMBL" id="QDP98494.1"/>
    </source>
</evidence>
<name>A0A516Q4Z8_9ACTN</name>
<dbReference type="PROSITE" id="PS51462">
    <property type="entry name" value="NUDIX"/>
    <property type="match status" value="1"/>
</dbReference>
<evidence type="ECO:0000259" key="3">
    <source>
        <dbReference type="PROSITE" id="PS51462"/>
    </source>
</evidence>
<keyword evidence="5" id="KW-1185">Reference proteome</keyword>
<dbReference type="PROSITE" id="PS00893">
    <property type="entry name" value="NUDIX_BOX"/>
    <property type="match status" value="1"/>
</dbReference>
<dbReference type="PANTHER" id="PTHR43046:SF16">
    <property type="entry name" value="ADP-RIBOSE PYROPHOSPHATASE YJHB-RELATED"/>
    <property type="match status" value="1"/>
</dbReference>
<dbReference type="SUPFAM" id="SSF55811">
    <property type="entry name" value="Nudix"/>
    <property type="match status" value="1"/>
</dbReference>